<evidence type="ECO:0000313" key="2">
    <source>
        <dbReference type="Proteomes" id="UP000297245"/>
    </source>
</evidence>
<proteinExistence type="predicted"/>
<evidence type="ECO:0000313" key="1">
    <source>
        <dbReference type="EMBL" id="THU93546.1"/>
    </source>
</evidence>
<name>A0A4S8LV82_DENBC</name>
<dbReference type="OrthoDB" id="3261052at2759"/>
<organism evidence="1 2">
    <name type="scientific">Dendrothele bispora (strain CBS 962.96)</name>
    <dbReference type="NCBI Taxonomy" id="1314807"/>
    <lineage>
        <taxon>Eukaryota</taxon>
        <taxon>Fungi</taxon>
        <taxon>Dikarya</taxon>
        <taxon>Basidiomycota</taxon>
        <taxon>Agaricomycotina</taxon>
        <taxon>Agaricomycetes</taxon>
        <taxon>Agaricomycetidae</taxon>
        <taxon>Agaricales</taxon>
        <taxon>Agaricales incertae sedis</taxon>
        <taxon>Dendrothele</taxon>
    </lineage>
</organism>
<keyword evidence="2" id="KW-1185">Reference proteome</keyword>
<gene>
    <name evidence="1" type="ORF">K435DRAFT_670090</name>
</gene>
<dbReference type="AlphaFoldDB" id="A0A4S8LV82"/>
<feature type="non-terminal residue" evidence="1">
    <location>
        <position position="1"/>
    </location>
</feature>
<reference evidence="1 2" key="1">
    <citation type="journal article" date="2019" name="Nat. Ecol. Evol.">
        <title>Megaphylogeny resolves global patterns of mushroom evolution.</title>
        <authorList>
            <person name="Varga T."/>
            <person name="Krizsan K."/>
            <person name="Foldi C."/>
            <person name="Dima B."/>
            <person name="Sanchez-Garcia M."/>
            <person name="Sanchez-Ramirez S."/>
            <person name="Szollosi G.J."/>
            <person name="Szarkandi J.G."/>
            <person name="Papp V."/>
            <person name="Albert L."/>
            <person name="Andreopoulos W."/>
            <person name="Angelini C."/>
            <person name="Antonin V."/>
            <person name="Barry K.W."/>
            <person name="Bougher N.L."/>
            <person name="Buchanan P."/>
            <person name="Buyck B."/>
            <person name="Bense V."/>
            <person name="Catcheside P."/>
            <person name="Chovatia M."/>
            <person name="Cooper J."/>
            <person name="Damon W."/>
            <person name="Desjardin D."/>
            <person name="Finy P."/>
            <person name="Geml J."/>
            <person name="Haridas S."/>
            <person name="Hughes K."/>
            <person name="Justo A."/>
            <person name="Karasinski D."/>
            <person name="Kautmanova I."/>
            <person name="Kiss B."/>
            <person name="Kocsube S."/>
            <person name="Kotiranta H."/>
            <person name="LaButti K.M."/>
            <person name="Lechner B.E."/>
            <person name="Liimatainen K."/>
            <person name="Lipzen A."/>
            <person name="Lukacs Z."/>
            <person name="Mihaltcheva S."/>
            <person name="Morgado L.N."/>
            <person name="Niskanen T."/>
            <person name="Noordeloos M.E."/>
            <person name="Ohm R.A."/>
            <person name="Ortiz-Santana B."/>
            <person name="Ovrebo C."/>
            <person name="Racz N."/>
            <person name="Riley R."/>
            <person name="Savchenko A."/>
            <person name="Shiryaev A."/>
            <person name="Soop K."/>
            <person name="Spirin V."/>
            <person name="Szebenyi C."/>
            <person name="Tomsovsky M."/>
            <person name="Tulloss R.E."/>
            <person name="Uehling J."/>
            <person name="Grigoriev I.V."/>
            <person name="Vagvolgyi C."/>
            <person name="Papp T."/>
            <person name="Martin F.M."/>
            <person name="Miettinen O."/>
            <person name="Hibbett D.S."/>
            <person name="Nagy L.G."/>
        </authorList>
    </citation>
    <scope>NUCLEOTIDE SEQUENCE [LARGE SCALE GENOMIC DNA]</scope>
    <source>
        <strain evidence="1 2">CBS 962.96</strain>
    </source>
</reference>
<dbReference type="Proteomes" id="UP000297245">
    <property type="component" value="Unassembled WGS sequence"/>
</dbReference>
<protein>
    <recommendedName>
        <fullName evidence="3">MULE transposase domain-containing protein</fullName>
    </recommendedName>
</protein>
<evidence type="ECO:0008006" key="3">
    <source>
        <dbReference type="Google" id="ProtNLM"/>
    </source>
</evidence>
<sequence>KFTVGIKTGYCLQNMILYARINGLGFDSSYRNKNENRAPVTFLVTVDQYKRMLPGPVFVSGDVKRDTLSGFLQEVKQLVEEMATRIVEDPSIIDSAHHANEVAMLTEATIIVQGSDGWQPLFFMIDKCLPEVGAILLVWPKMTICLCQFHVIQAILRWQTDSGTSEVKPKLSRPAKYLILWAFRQLQRARNEEAWKREVELFRQRLRKIVSKTNAYHIIRDYFEKNWFCGEWRDLWADIGLPPGHNRDNISTNNFTERAFKLFDEIFLENRANKSAYRLVLIIANEWFEYFRHWQPDHKKRPGAAYHQMILDGHRLWNSGYAIQDAGHDDQGQRVFKVLAEM</sequence>
<accession>A0A4S8LV82</accession>
<dbReference type="EMBL" id="ML179247">
    <property type="protein sequence ID" value="THU93546.1"/>
    <property type="molecule type" value="Genomic_DNA"/>
</dbReference>